<keyword evidence="4" id="KW-1185">Reference proteome</keyword>
<protein>
    <recommendedName>
        <fullName evidence="2">Glycosyl transferase family 1 domain-containing protein</fullName>
    </recommendedName>
</protein>
<dbReference type="RefSeq" id="WP_108916736.1">
    <property type="nucleotide sequence ID" value="NZ_CP189553.1"/>
</dbReference>
<feature type="domain" description="Glycosyl transferase family 1" evidence="2">
    <location>
        <begin position="183"/>
        <end position="304"/>
    </location>
</feature>
<organism evidence="3 4">
    <name type="scientific">Methylosinus sporium</name>
    <dbReference type="NCBI Taxonomy" id="428"/>
    <lineage>
        <taxon>Bacteria</taxon>
        <taxon>Pseudomonadati</taxon>
        <taxon>Pseudomonadota</taxon>
        <taxon>Alphaproteobacteria</taxon>
        <taxon>Hyphomicrobiales</taxon>
        <taxon>Methylocystaceae</taxon>
        <taxon>Methylosinus</taxon>
    </lineage>
</organism>
<dbReference type="PANTHER" id="PTHR46401">
    <property type="entry name" value="GLYCOSYLTRANSFERASE WBBK-RELATED"/>
    <property type="match status" value="1"/>
</dbReference>
<dbReference type="Gene3D" id="3.40.50.2000">
    <property type="entry name" value="Glycogen Phosphorylase B"/>
    <property type="match status" value="1"/>
</dbReference>
<dbReference type="AlphaFoldDB" id="A0A2U1SS54"/>
<reference evidence="3 4" key="1">
    <citation type="journal article" date="2018" name="Appl. Microbiol. Biotechnol.">
        <title>Co-cultivation of the strictly anaerobic methanogen Methanosarcina barkeri with aerobic methanotrophs in an oxygen-limited membrane bioreactor.</title>
        <authorList>
            <person name="In 't Zandt M.H."/>
            <person name="van den Bosch T.J.M."/>
            <person name="Rijkers R."/>
            <person name="van Kessel M.A.H.J."/>
            <person name="Jetten M.S.M."/>
            <person name="Welte C.U."/>
        </authorList>
    </citation>
    <scope>NUCLEOTIDE SEQUENCE [LARGE SCALE GENOMIC DNA]</scope>
    <source>
        <strain evidence="3 4">DSM 17706</strain>
    </source>
</reference>
<gene>
    <name evidence="3" type="ORF">C5689_07920</name>
</gene>
<dbReference type="PANTHER" id="PTHR46401:SF2">
    <property type="entry name" value="GLYCOSYLTRANSFERASE WBBK-RELATED"/>
    <property type="match status" value="1"/>
</dbReference>
<sequence>MSRVVQYHPSVISADAIGASISSLHQLLRQRGVSSYVACADSNLAKSDYATLSLSMLKRLDWRDTDLLLLHYSFFNEEFESLLDLPVRKILIYHNVTPGHFFRNQGSMSWLGDMCDHSRAQMRRFASAFEKGVGDSDYNTAELKEFGFRAPETIPVFFNDAFFTSRELDNQLYFDIKAASEVNIVFVGRFVPNKRHDLLIDTLAAYKKLFGRSASLHLAGKIWGDEYFHALLGRAVQGGVLSDVKIYQNASGLTIKTLFAAADAFLSMSEHEGFMVPVLEAFAVGCPVLAYASTAVGETMGPAGVKFDALDPSVPAGYLELLRRDKMLRNDIVREQADRATDFYSEATARKWLSFLKGFVDISAGLNA</sequence>
<dbReference type="CDD" id="cd03801">
    <property type="entry name" value="GT4_PimA-like"/>
    <property type="match status" value="1"/>
</dbReference>
<dbReference type="Pfam" id="PF00534">
    <property type="entry name" value="Glycos_transf_1"/>
    <property type="match status" value="1"/>
</dbReference>
<accession>A0A2U1SS54</accession>
<name>A0A2U1SS54_METSR</name>
<evidence type="ECO:0000313" key="4">
    <source>
        <dbReference type="Proteomes" id="UP000245137"/>
    </source>
</evidence>
<dbReference type="GO" id="GO:0009103">
    <property type="term" value="P:lipopolysaccharide biosynthetic process"/>
    <property type="evidence" value="ECO:0007669"/>
    <property type="project" value="TreeGrafter"/>
</dbReference>
<evidence type="ECO:0000259" key="2">
    <source>
        <dbReference type="Pfam" id="PF00534"/>
    </source>
</evidence>
<dbReference type="InterPro" id="IPR001296">
    <property type="entry name" value="Glyco_trans_1"/>
</dbReference>
<evidence type="ECO:0000313" key="3">
    <source>
        <dbReference type="EMBL" id="PWB94440.1"/>
    </source>
</evidence>
<evidence type="ECO:0000256" key="1">
    <source>
        <dbReference type="ARBA" id="ARBA00022679"/>
    </source>
</evidence>
<proteinExistence type="predicted"/>
<dbReference type="EMBL" id="PUIV01000008">
    <property type="protein sequence ID" value="PWB94440.1"/>
    <property type="molecule type" value="Genomic_DNA"/>
</dbReference>
<comment type="caution">
    <text evidence="3">The sequence shown here is derived from an EMBL/GenBank/DDBJ whole genome shotgun (WGS) entry which is preliminary data.</text>
</comment>
<dbReference type="GO" id="GO:0016757">
    <property type="term" value="F:glycosyltransferase activity"/>
    <property type="evidence" value="ECO:0007669"/>
    <property type="project" value="InterPro"/>
</dbReference>
<dbReference type="SUPFAM" id="SSF53756">
    <property type="entry name" value="UDP-Glycosyltransferase/glycogen phosphorylase"/>
    <property type="match status" value="1"/>
</dbReference>
<dbReference type="Proteomes" id="UP000245137">
    <property type="component" value="Unassembled WGS sequence"/>
</dbReference>
<keyword evidence="1" id="KW-0808">Transferase</keyword>